<gene>
    <name evidence="2" type="ORF">A2W05_10820</name>
</gene>
<comment type="caution">
    <text evidence="2">The sequence shown here is derived from an EMBL/GenBank/DDBJ whole genome shotgun (WGS) entry which is preliminary data.</text>
</comment>
<sequence>MKNNSNVLFFIVIVLLGMLIGNVITELVLLIPVNILTKIFSTGFPIYLHNTNFDMKVIELTFGFAMKINIGSVLGIFLGIFLFRWINK</sequence>
<protein>
    <recommendedName>
        <fullName evidence="4">DUF4321 domain-containing protein</fullName>
    </recommendedName>
</protein>
<dbReference type="Proteomes" id="UP000178797">
    <property type="component" value="Unassembled WGS sequence"/>
</dbReference>
<evidence type="ECO:0000313" key="3">
    <source>
        <dbReference type="Proteomes" id="UP000178797"/>
    </source>
</evidence>
<evidence type="ECO:0008006" key="4">
    <source>
        <dbReference type="Google" id="ProtNLM"/>
    </source>
</evidence>
<keyword evidence="1" id="KW-0472">Membrane</keyword>
<dbReference type="Pfam" id="PF14209">
    <property type="entry name" value="DUF4321"/>
    <property type="match status" value="1"/>
</dbReference>
<dbReference type="EMBL" id="MGDE01000150">
    <property type="protein sequence ID" value="OGL45133.1"/>
    <property type="molecule type" value="Genomic_DNA"/>
</dbReference>
<evidence type="ECO:0000256" key="1">
    <source>
        <dbReference type="SAM" id="Phobius"/>
    </source>
</evidence>
<reference evidence="2 3" key="1">
    <citation type="journal article" date="2016" name="Nat. Commun.">
        <title>Thousands of microbial genomes shed light on interconnected biogeochemical processes in an aquifer system.</title>
        <authorList>
            <person name="Anantharaman K."/>
            <person name="Brown C.T."/>
            <person name="Hug L.A."/>
            <person name="Sharon I."/>
            <person name="Castelle C.J."/>
            <person name="Probst A.J."/>
            <person name="Thomas B.C."/>
            <person name="Singh A."/>
            <person name="Wilkins M.J."/>
            <person name="Karaoz U."/>
            <person name="Brodie E.L."/>
            <person name="Williams K.H."/>
            <person name="Hubbard S.S."/>
            <person name="Banfield J.F."/>
        </authorList>
    </citation>
    <scope>NUCLEOTIDE SEQUENCE [LARGE SCALE GENOMIC DNA]</scope>
</reference>
<organism evidence="2 3">
    <name type="scientific">Candidatus Schekmanbacteria bacterium RBG_16_38_10</name>
    <dbReference type="NCBI Taxonomy" id="1817879"/>
    <lineage>
        <taxon>Bacteria</taxon>
        <taxon>Candidatus Schekmaniibacteriota</taxon>
    </lineage>
</organism>
<keyword evidence="1" id="KW-1133">Transmembrane helix</keyword>
<feature type="transmembrane region" description="Helical" evidence="1">
    <location>
        <begin position="7"/>
        <end position="24"/>
    </location>
</feature>
<proteinExistence type="predicted"/>
<dbReference type="InterPro" id="IPR025470">
    <property type="entry name" value="DUF4321"/>
</dbReference>
<name>A0A1F7RUE4_9BACT</name>
<keyword evidence="1" id="KW-0812">Transmembrane</keyword>
<evidence type="ECO:0000313" key="2">
    <source>
        <dbReference type="EMBL" id="OGL45133.1"/>
    </source>
</evidence>
<accession>A0A1F7RUE4</accession>
<dbReference type="AlphaFoldDB" id="A0A1F7RUE4"/>
<feature type="transmembrane region" description="Helical" evidence="1">
    <location>
        <begin position="60"/>
        <end position="86"/>
    </location>
</feature>